<dbReference type="EMBL" id="GBXM01081592">
    <property type="protein sequence ID" value="JAH26985.1"/>
    <property type="molecule type" value="Transcribed_RNA"/>
</dbReference>
<proteinExistence type="predicted"/>
<dbReference type="AlphaFoldDB" id="A0A0E9RET1"/>
<evidence type="ECO:0000313" key="1">
    <source>
        <dbReference type="EMBL" id="JAH26985.1"/>
    </source>
</evidence>
<protein>
    <submittedName>
        <fullName evidence="1">Uncharacterized protein</fullName>
    </submittedName>
</protein>
<organism evidence="1">
    <name type="scientific">Anguilla anguilla</name>
    <name type="common">European freshwater eel</name>
    <name type="synonym">Muraena anguilla</name>
    <dbReference type="NCBI Taxonomy" id="7936"/>
    <lineage>
        <taxon>Eukaryota</taxon>
        <taxon>Metazoa</taxon>
        <taxon>Chordata</taxon>
        <taxon>Craniata</taxon>
        <taxon>Vertebrata</taxon>
        <taxon>Euteleostomi</taxon>
        <taxon>Actinopterygii</taxon>
        <taxon>Neopterygii</taxon>
        <taxon>Teleostei</taxon>
        <taxon>Anguilliformes</taxon>
        <taxon>Anguillidae</taxon>
        <taxon>Anguilla</taxon>
    </lineage>
</organism>
<sequence length="43" mass="4900">MKQVFTETMFCYTNVHHIYESCFLLPPLVFSMIELIAVSSAAS</sequence>
<name>A0A0E9RET1_ANGAN</name>
<reference evidence="1" key="1">
    <citation type="submission" date="2014-11" db="EMBL/GenBank/DDBJ databases">
        <authorList>
            <person name="Amaro Gonzalez C."/>
        </authorList>
    </citation>
    <scope>NUCLEOTIDE SEQUENCE</scope>
</reference>
<reference evidence="1" key="2">
    <citation type="journal article" date="2015" name="Fish Shellfish Immunol.">
        <title>Early steps in the European eel (Anguilla anguilla)-Vibrio vulnificus interaction in the gills: Role of the RtxA13 toxin.</title>
        <authorList>
            <person name="Callol A."/>
            <person name="Pajuelo D."/>
            <person name="Ebbesson L."/>
            <person name="Teles M."/>
            <person name="MacKenzie S."/>
            <person name="Amaro C."/>
        </authorList>
    </citation>
    <scope>NUCLEOTIDE SEQUENCE</scope>
</reference>
<accession>A0A0E9RET1</accession>